<dbReference type="EMBL" id="VSWD01000003">
    <property type="protein sequence ID" value="KAK3106649.1"/>
    <property type="molecule type" value="Genomic_DNA"/>
</dbReference>
<dbReference type="Proteomes" id="UP001186944">
    <property type="component" value="Unassembled WGS sequence"/>
</dbReference>
<name>A0AA88YJY8_PINIB</name>
<dbReference type="AlphaFoldDB" id="A0AA88YJY8"/>
<proteinExistence type="predicted"/>
<comment type="caution">
    <text evidence="1">The sequence shown here is derived from an EMBL/GenBank/DDBJ whole genome shotgun (WGS) entry which is preliminary data.</text>
</comment>
<gene>
    <name evidence="1" type="ORF">FSP39_024523</name>
</gene>
<organism evidence="1 2">
    <name type="scientific">Pinctada imbricata</name>
    <name type="common">Atlantic pearl-oyster</name>
    <name type="synonym">Pinctada martensii</name>
    <dbReference type="NCBI Taxonomy" id="66713"/>
    <lineage>
        <taxon>Eukaryota</taxon>
        <taxon>Metazoa</taxon>
        <taxon>Spiralia</taxon>
        <taxon>Lophotrochozoa</taxon>
        <taxon>Mollusca</taxon>
        <taxon>Bivalvia</taxon>
        <taxon>Autobranchia</taxon>
        <taxon>Pteriomorphia</taxon>
        <taxon>Pterioida</taxon>
        <taxon>Pterioidea</taxon>
        <taxon>Pteriidae</taxon>
        <taxon>Pinctada</taxon>
    </lineage>
</organism>
<evidence type="ECO:0000313" key="1">
    <source>
        <dbReference type="EMBL" id="KAK3106649.1"/>
    </source>
</evidence>
<evidence type="ECO:0000313" key="2">
    <source>
        <dbReference type="Proteomes" id="UP001186944"/>
    </source>
</evidence>
<protein>
    <submittedName>
        <fullName evidence="1">Uncharacterized protein</fullName>
    </submittedName>
</protein>
<accession>A0AA88YJY8</accession>
<sequence>MNPAERCMSILNYALQHVALSRTEMTESYERLLKNKSSLNAVRNCASKSPGLRQAFADSMDPVLQLMNERFARMKLKEEPFTVYRGVSDEEIDNALSVVRDVCHAEELSRESSSKDVKGCKDLQGFLKTHSMSTHYSFQIMKCNDEETCSYCTMSPLRMDADMAADLYFLPCPVPNDQHYQNFEELYDTKVTDEHRPSLKTSTEFDDDDVESDRRNRDVFKSGKARDVLYCGECSKPRIVYSNSKLDRAQEEILKQIQENGGYTCGCGVPEDCGLVVRKCLTCASEVEVIYYSGNLKHFLPPCCIYCGDREHLLDDSDEYIEQLYEDYSVIRPLCASCRDKGLDAKTWVKKFFKKRKT</sequence>
<keyword evidence="2" id="KW-1185">Reference proteome</keyword>
<reference evidence="1" key="1">
    <citation type="submission" date="2019-08" db="EMBL/GenBank/DDBJ databases">
        <title>The improved chromosome-level genome for the pearl oyster Pinctada fucata martensii using PacBio sequencing and Hi-C.</title>
        <authorList>
            <person name="Zheng Z."/>
        </authorList>
    </citation>
    <scope>NUCLEOTIDE SEQUENCE</scope>
    <source>
        <strain evidence="1">ZZ-2019</strain>
        <tissue evidence="1">Adductor muscle</tissue>
    </source>
</reference>